<dbReference type="EMBL" id="CP069044">
    <property type="protein sequence ID" value="QRD07411.1"/>
    <property type="molecule type" value="Genomic_DNA"/>
</dbReference>
<reference evidence="2" key="1">
    <citation type="journal article" date="2021" name="BMC Genomics">
        <title>Chromosome-level genome assembly and manually-curated proteome of model necrotroph Parastagonospora nodorum Sn15 reveals a genome-wide trove of candidate effector homologs, and redundancy of virulence-related functions within an accessory chromosome.</title>
        <authorList>
            <person name="Bertazzoni S."/>
            <person name="Jones D.A.B."/>
            <person name="Phan H.T."/>
            <person name="Tan K.-C."/>
            <person name="Hane J.K."/>
        </authorList>
    </citation>
    <scope>NUCLEOTIDE SEQUENCE [LARGE SCALE GENOMIC DNA]</scope>
    <source>
        <strain evidence="2">SN15 / ATCC MYA-4574 / FGSC 10173)</strain>
    </source>
</reference>
<organism evidence="1 2">
    <name type="scientific">Phaeosphaeria nodorum (strain SN15 / ATCC MYA-4574 / FGSC 10173)</name>
    <name type="common">Glume blotch fungus</name>
    <name type="synonym">Parastagonospora nodorum</name>
    <dbReference type="NCBI Taxonomy" id="321614"/>
    <lineage>
        <taxon>Eukaryota</taxon>
        <taxon>Fungi</taxon>
        <taxon>Dikarya</taxon>
        <taxon>Ascomycota</taxon>
        <taxon>Pezizomycotina</taxon>
        <taxon>Dothideomycetes</taxon>
        <taxon>Pleosporomycetidae</taxon>
        <taxon>Pleosporales</taxon>
        <taxon>Pleosporineae</taxon>
        <taxon>Phaeosphaeriaceae</taxon>
        <taxon>Parastagonospora</taxon>
    </lineage>
</organism>
<accession>A0A7U2NR66</accession>
<protein>
    <submittedName>
        <fullName evidence="1">Uncharacterized protein</fullName>
    </submittedName>
</protein>
<keyword evidence="2" id="KW-1185">Reference proteome</keyword>
<sequence length="110" mass="12549">MRSFLEIWPQLIADTQLIVEDTKVLLSTNYYNFNPVKIDGPLVDINLGININGDGDDSHETFVLKQKCTGWICKTALNAWVDWEKGCKVFKKLWPDDEPPGPLKQIMAKI</sequence>
<dbReference type="AlphaFoldDB" id="A0A7U2NR66"/>
<evidence type="ECO:0000313" key="1">
    <source>
        <dbReference type="EMBL" id="QRD07411.1"/>
    </source>
</evidence>
<dbReference type="Proteomes" id="UP000663193">
    <property type="component" value="Chromosome 22"/>
</dbReference>
<dbReference type="VEuPathDB" id="FungiDB:JI435_447430"/>
<evidence type="ECO:0000313" key="2">
    <source>
        <dbReference type="Proteomes" id="UP000663193"/>
    </source>
</evidence>
<name>A0A7U2NR66_PHANO</name>
<gene>
    <name evidence="1" type="ORF">JI435_447430</name>
</gene>
<proteinExistence type="predicted"/>